<proteinExistence type="predicted"/>
<sequence length="140" mass="16517">MDTKTSHDNQHDLFRHNYHDRHELRKLRSFKFPRHPSSSAIAADFNIPRYTSLKDLSDAEATYNNIYIRNRLVKSTASTSYLQSSGAIMLADRSRTFFVSFWEKLYRNKAALCSCWRVYVCDPIRACFRPIVRFFLRIVG</sequence>
<comment type="caution">
    <text evidence="1">The sequence shown here is derived from an EMBL/GenBank/DDBJ whole genome shotgun (WGS) entry which is preliminary data.</text>
</comment>
<protein>
    <submittedName>
        <fullName evidence="1">Uncharacterized protein</fullName>
    </submittedName>
</protein>
<dbReference type="PANTHER" id="PTHR34569">
    <property type="entry name" value="EXPRESSED PROTEIN"/>
    <property type="match status" value="1"/>
</dbReference>
<name>A0AA88AN89_FICCA</name>
<reference evidence="1" key="1">
    <citation type="submission" date="2023-07" db="EMBL/GenBank/DDBJ databases">
        <title>draft genome sequence of fig (Ficus carica).</title>
        <authorList>
            <person name="Takahashi T."/>
            <person name="Nishimura K."/>
        </authorList>
    </citation>
    <scope>NUCLEOTIDE SEQUENCE</scope>
</reference>
<gene>
    <name evidence="1" type="ORF">TIFTF001_012397</name>
</gene>
<dbReference type="PANTHER" id="PTHR34569:SF17">
    <property type="entry name" value="UBIQUITIN-PROTEIN LIGASE ARKADIA-A, PUTATIVE-RELATED"/>
    <property type="match status" value="1"/>
</dbReference>
<accession>A0AA88AN89</accession>
<evidence type="ECO:0000313" key="1">
    <source>
        <dbReference type="EMBL" id="GMN43191.1"/>
    </source>
</evidence>
<dbReference type="AlphaFoldDB" id="A0AA88AN89"/>
<evidence type="ECO:0000313" key="2">
    <source>
        <dbReference type="Proteomes" id="UP001187192"/>
    </source>
</evidence>
<keyword evidence="2" id="KW-1185">Reference proteome</keyword>
<organism evidence="1 2">
    <name type="scientific">Ficus carica</name>
    <name type="common">Common fig</name>
    <dbReference type="NCBI Taxonomy" id="3494"/>
    <lineage>
        <taxon>Eukaryota</taxon>
        <taxon>Viridiplantae</taxon>
        <taxon>Streptophyta</taxon>
        <taxon>Embryophyta</taxon>
        <taxon>Tracheophyta</taxon>
        <taxon>Spermatophyta</taxon>
        <taxon>Magnoliopsida</taxon>
        <taxon>eudicotyledons</taxon>
        <taxon>Gunneridae</taxon>
        <taxon>Pentapetalae</taxon>
        <taxon>rosids</taxon>
        <taxon>fabids</taxon>
        <taxon>Rosales</taxon>
        <taxon>Moraceae</taxon>
        <taxon>Ficeae</taxon>
        <taxon>Ficus</taxon>
    </lineage>
</organism>
<dbReference type="Proteomes" id="UP001187192">
    <property type="component" value="Unassembled WGS sequence"/>
</dbReference>
<dbReference type="EMBL" id="BTGU01000016">
    <property type="protein sequence ID" value="GMN43191.1"/>
    <property type="molecule type" value="Genomic_DNA"/>
</dbReference>